<keyword evidence="3" id="KW-1185">Reference proteome</keyword>
<dbReference type="AlphaFoldDB" id="A0A0H4QHT7"/>
<keyword evidence="1" id="KW-0732">Signal</keyword>
<name>A0A0H4QHT7_9LACO</name>
<dbReference type="Proteomes" id="UP000036106">
    <property type="component" value="Chromosome"/>
</dbReference>
<sequence length="125" mass="13776">MKKILAFVTAIALFSFILPVGSIQAATNSTAPDYIKTIKPEYPTGQGSNSSFKVNKNLPIYKLVNGAFVKNNVSVINGSTWTIQNTIITNSGAMYYQIANNRFIQSNLSDMSIIIPMTIYMQTNK</sequence>
<evidence type="ECO:0000313" key="2">
    <source>
        <dbReference type="EMBL" id="AKP67959.1"/>
    </source>
</evidence>
<dbReference type="RefSeq" id="WP_048705656.1">
    <property type="nucleotide sequence ID" value="NZ_CP012034.1"/>
</dbReference>
<evidence type="ECO:0008006" key="4">
    <source>
        <dbReference type="Google" id="ProtNLM"/>
    </source>
</evidence>
<accession>A0A0H4QHT7</accession>
<protein>
    <recommendedName>
        <fullName evidence="4">Surface layer protein A domain-containing protein</fullName>
    </recommendedName>
</protein>
<gene>
    <name evidence="2" type="ORF">ABM34_10740</name>
</gene>
<evidence type="ECO:0000256" key="1">
    <source>
        <dbReference type="SAM" id="SignalP"/>
    </source>
</evidence>
<dbReference type="PATRIC" id="fig|1007676.4.peg.2175"/>
<dbReference type="EMBL" id="CP012034">
    <property type="protein sequence ID" value="AKP67959.1"/>
    <property type="molecule type" value="Genomic_DNA"/>
</dbReference>
<dbReference type="OrthoDB" id="358252at2"/>
<proteinExistence type="predicted"/>
<dbReference type="KEGG" id="lgn:ABM34_10740"/>
<feature type="chain" id="PRO_5005208455" description="Surface layer protein A domain-containing protein" evidence="1">
    <location>
        <begin position="26"/>
        <end position="125"/>
    </location>
</feature>
<reference evidence="3" key="1">
    <citation type="submission" date="2015-07" db="EMBL/GenBank/DDBJ databases">
        <title>Lactobacillus ginsenosidimutans/EMML 3141/ whole genome sequencing.</title>
        <authorList>
            <person name="Kim M.K."/>
            <person name="Im W.-T."/>
            <person name="Srinivasan S."/>
            <person name="Lee J.-J."/>
        </authorList>
    </citation>
    <scope>NUCLEOTIDE SEQUENCE [LARGE SCALE GENOMIC DNA]</scope>
    <source>
        <strain evidence="3">EMML 3041</strain>
    </source>
</reference>
<organism evidence="2 3">
    <name type="scientific">Companilactobacillus ginsenosidimutans</name>
    <dbReference type="NCBI Taxonomy" id="1007676"/>
    <lineage>
        <taxon>Bacteria</taxon>
        <taxon>Bacillati</taxon>
        <taxon>Bacillota</taxon>
        <taxon>Bacilli</taxon>
        <taxon>Lactobacillales</taxon>
        <taxon>Lactobacillaceae</taxon>
        <taxon>Companilactobacillus</taxon>
    </lineage>
</organism>
<feature type="signal peptide" evidence="1">
    <location>
        <begin position="1"/>
        <end position="25"/>
    </location>
</feature>
<evidence type="ECO:0000313" key="3">
    <source>
        <dbReference type="Proteomes" id="UP000036106"/>
    </source>
</evidence>